<name>A0A0V0QMF9_PSEPJ</name>
<reference evidence="6 7" key="1">
    <citation type="journal article" date="2015" name="Sci. Rep.">
        <title>Genome of the facultative scuticociliatosis pathogen Pseudocohnilembus persalinus provides insight into its virulence through horizontal gene transfer.</title>
        <authorList>
            <person name="Xiong J."/>
            <person name="Wang G."/>
            <person name="Cheng J."/>
            <person name="Tian M."/>
            <person name="Pan X."/>
            <person name="Warren A."/>
            <person name="Jiang C."/>
            <person name="Yuan D."/>
            <person name="Miao W."/>
        </authorList>
    </citation>
    <scope>NUCLEOTIDE SEQUENCE [LARGE SCALE GENOMIC DNA]</scope>
    <source>
        <strain evidence="6">36N120E</strain>
    </source>
</reference>
<proteinExistence type="predicted"/>
<feature type="domain" description="EF-hand" evidence="5">
    <location>
        <begin position="212"/>
        <end position="247"/>
    </location>
</feature>
<dbReference type="InterPro" id="IPR002048">
    <property type="entry name" value="EF_hand_dom"/>
</dbReference>
<evidence type="ECO:0000313" key="6">
    <source>
        <dbReference type="EMBL" id="KRX03249.1"/>
    </source>
</evidence>
<sequence>MYNQNNNYQQYPQQQGGFNQPPQQQYQGGFNQPPQQYQQGGFNQPPQQQQGFNQPPGQYNQYQQYGPPPKNPKTVIQSLQYSIQYYKIDIGQLFNAYKSNFSAVMSYQDFSNLLLKIDPSLSPQDIQATFRYFDKDGDQTLSFQEFQTELDQMKAKGQQLVDGEQCLKKLKYSIDYYKIDVNQLFAKYDTSRNNRLDYHEFYSLIKRIDPNENDNNIRAAYTVLDHDQTGFISLQEFQYTLNQINNGNFSFQNQQKYYQQHPSQWPQQNQQQGFNQPQYQQYGQQGQQGFNQPQQYGQQGFNQQYR</sequence>
<feature type="region of interest" description="Disordered" evidence="4">
    <location>
        <begin position="1"/>
        <end position="73"/>
    </location>
</feature>
<dbReference type="SUPFAM" id="SSF81995">
    <property type="entry name" value="beta-sandwich domain of Sec23/24"/>
    <property type="match status" value="1"/>
</dbReference>
<dbReference type="PANTHER" id="PTHR45942">
    <property type="entry name" value="PROTEIN PHOSPATASE 3 REGULATORY SUBUNIT B ALPHA ISOFORM TYPE 1"/>
    <property type="match status" value="1"/>
</dbReference>
<evidence type="ECO:0000256" key="4">
    <source>
        <dbReference type="SAM" id="MobiDB-lite"/>
    </source>
</evidence>
<keyword evidence="7" id="KW-1185">Reference proteome</keyword>
<feature type="domain" description="EF-hand" evidence="5">
    <location>
        <begin position="176"/>
        <end position="211"/>
    </location>
</feature>
<evidence type="ECO:0000256" key="3">
    <source>
        <dbReference type="ARBA" id="ARBA00022837"/>
    </source>
</evidence>
<organism evidence="6 7">
    <name type="scientific">Pseudocohnilembus persalinus</name>
    <name type="common">Ciliate</name>
    <dbReference type="NCBI Taxonomy" id="266149"/>
    <lineage>
        <taxon>Eukaryota</taxon>
        <taxon>Sar</taxon>
        <taxon>Alveolata</taxon>
        <taxon>Ciliophora</taxon>
        <taxon>Intramacronucleata</taxon>
        <taxon>Oligohymenophorea</taxon>
        <taxon>Scuticociliatia</taxon>
        <taxon>Philasterida</taxon>
        <taxon>Pseudocohnilembidae</taxon>
        <taxon>Pseudocohnilembus</taxon>
    </lineage>
</organism>
<protein>
    <recommendedName>
        <fullName evidence="5">EF-hand domain-containing protein</fullName>
    </recommendedName>
</protein>
<dbReference type="Gene3D" id="1.10.238.10">
    <property type="entry name" value="EF-hand"/>
    <property type="match status" value="2"/>
</dbReference>
<accession>A0A0V0QMF9</accession>
<comment type="caution">
    <text evidence="6">The sequence shown here is derived from an EMBL/GenBank/DDBJ whole genome shotgun (WGS) entry which is preliminary data.</text>
</comment>
<feature type="region of interest" description="Disordered" evidence="4">
    <location>
        <begin position="258"/>
        <end position="306"/>
    </location>
</feature>
<dbReference type="SUPFAM" id="SSF47473">
    <property type="entry name" value="EF-hand"/>
    <property type="match status" value="1"/>
</dbReference>
<keyword evidence="3" id="KW-0106">Calcium</keyword>
<evidence type="ECO:0000256" key="1">
    <source>
        <dbReference type="ARBA" id="ARBA00022723"/>
    </source>
</evidence>
<evidence type="ECO:0000259" key="5">
    <source>
        <dbReference type="PROSITE" id="PS50222"/>
    </source>
</evidence>
<dbReference type="OrthoDB" id="26525at2759"/>
<dbReference type="Proteomes" id="UP000054937">
    <property type="component" value="Unassembled WGS sequence"/>
</dbReference>
<dbReference type="CDD" id="cd00051">
    <property type="entry name" value="EFh"/>
    <property type="match status" value="2"/>
</dbReference>
<dbReference type="EMBL" id="LDAU01000140">
    <property type="protein sequence ID" value="KRX03249.1"/>
    <property type="molecule type" value="Genomic_DNA"/>
</dbReference>
<evidence type="ECO:0000256" key="2">
    <source>
        <dbReference type="ARBA" id="ARBA00022737"/>
    </source>
</evidence>
<dbReference type="InParanoid" id="A0A0V0QMF9"/>
<keyword evidence="2" id="KW-0677">Repeat</keyword>
<dbReference type="OMA" id="DYHEFYS"/>
<dbReference type="PROSITE" id="PS00018">
    <property type="entry name" value="EF_HAND_1"/>
    <property type="match status" value="3"/>
</dbReference>
<dbReference type="GO" id="GO:0005509">
    <property type="term" value="F:calcium ion binding"/>
    <property type="evidence" value="ECO:0007669"/>
    <property type="project" value="InterPro"/>
</dbReference>
<feature type="domain" description="EF-hand" evidence="5">
    <location>
        <begin position="121"/>
        <end position="156"/>
    </location>
</feature>
<dbReference type="AlphaFoldDB" id="A0A0V0QMF9"/>
<dbReference type="PROSITE" id="PS50222">
    <property type="entry name" value="EF_HAND_2"/>
    <property type="match status" value="3"/>
</dbReference>
<dbReference type="Pfam" id="PF13499">
    <property type="entry name" value="EF-hand_7"/>
    <property type="match status" value="1"/>
</dbReference>
<feature type="compositionally biased region" description="Low complexity" evidence="4">
    <location>
        <begin position="1"/>
        <end position="65"/>
    </location>
</feature>
<dbReference type="InterPro" id="IPR011992">
    <property type="entry name" value="EF-hand-dom_pair"/>
</dbReference>
<keyword evidence="1" id="KW-0479">Metal-binding</keyword>
<gene>
    <name evidence="6" type="ORF">PPERSA_09261</name>
</gene>
<dbReference type="SMART" id="SM00054">
    <property type="entry name" value="EFh"/>
    <property type="match status" value="3"/>
</dbReference>
<evidence type="ECO:0000313" key="7">
    <source>
        <dbReference type="Proteomes" id="UP000054937"/>
    </source>
</evidence>
<dbReference type="InterPro" id="IPR018247">
    <property type="entry name" value="EF_Hand_1_Ca_BS"/>
</dbReference>